<comment type="caution">
    <text evidence="1">The sequence shown here is derived from an EMBL/GenBank/DDBJ whole genome shotgun (WGS) entry which is preliminary data.</text>
</comment>
<reference evidence="1 2" key="1">
    <citation type="journal article" date="2023" name="FEMS Microbes">
        <title>Whole genomes of deep-sea sponge-associated bacteria exhibit high novel natural product potential.</title>
        <authorList>
            <person name="Hesketh-Best P.J."/>
            <person name="January G.G."/>
            <person name="Koch M.J."/>
            <person name="Warburton P.J."/>
            <person name="Howell K.L."/>
            <person name="Upton M."/>
        </authorList>
    </citation>
    <scope>NUCLEOTIDE SEQUENCE [LARGE SCALE GENOMIC DNA]</scope>
    <source>
        <strain evidence="1 2">PC206-O</strain>
    </source>
</reference>
<dbReference type="RefSeq" id="WP_146112043.1">
    <property type="nucleotide sequence ID" value="NZ_CP022048.2"/>
</dbReference>
<dbReference type="GeneID" id="41197350"/>
<evidence type="ECO:0000313" key="2">
    <source>
        <dbReference type="Proteomes" id="UP001272940"/>
    </source>
</evidence>
<sequence length="403" mass="42096">MRNLGFAAAIGVAIVTGVCIGGGLDLSIAHPSLGAKTRFTLPVFNPFEAKGETGAPAEHSHLDFNIDATKGDEADAAAYRPSPRSVGLLSTSSCVLPTAGERKLVVFSVYEGDAISTVALGNRDAETTTIEVKIEAGDEPLYVVLSAYDNMVWRFSGATSRVEKLILLAADGAVASSRRTATLQDAERAAVAAAQIVGGRRQSSAGALSERPFAGVTGIASDVITTRNPGSCFGYFSDPESIQATRAGDIIRRATGRTPDVIAAHYSVGAVKLPSGKAARGDWPGRSPDGFDQGMWRELLRFHPGGFSKIDPDQVLSDVKVESYDVLPQQAGLAQLIGSGQIVRLSDGLRIDKPIARFPAGLSGAHSVAFLLGAGVPLPAGDPGHSCVIDEDTGQTVQDRRLC</sequence>
<evidence type="ECO:0008006" key="3">
    <source>
        <dbReference type="Google" id="ProtNLM"/>
    </source>
</evidence>
<keyword evidence="2" id="KW-1185">Reference proteome</keyword>
<dbReference type="Proteomes" id="UP001272940">
    <property type="component" value="Unassembled WGS sequence"/>
</dbReference>
<dbReference type="EMBL" id="JAMYEC010000003">
    <property type="protein sequence ID" value="MDX2334713.1"/>
    <property type="molecule type" value="Genomic_DNA"/>
</dbReference>
<evidence type="ECO:0000313" key="1">
    <source>
        <dbReference type="EMBL" id="MDX2334713.1"/>
    </source>
</evidence>
<name>A0ABU4KNX9_BREVE</name>
<protein>
    <recommendedName>
        <fullName evidence="3">Secreted protein</fullName>
    </recommendedName>
</protein>
<proteinExistence type="predicted"/>
<accession>A0ABU4KNX9</accession>
<organism evidence="1 2">
    <name type="scientific">Brevundimonas vesicularis</name>
    <name type="common">Pseudomonas vesicularis</name>
    <dbReference type="NCBI Taxonomy" id="41276"/>
    <lineage>
        <taxon>Bacteria</taxon>
        <taxon>Pseudomonadati</taxon>
        <taxon>Pseudomonadota</taxon>
        <taxon>Alphaproteobacteria</taxon>
        <taxon>Caulobacterales</taxon>
        <taxon>Caulobacteraceae</taxon>
        <taxon>Brevundimonas</taxon>
    </lineage>
</organism>
<gene>
    <name evidence="1" type="ORF">NJD11_07135</name>
</gene>